<sequence length="594" mass="63004">MCASSRAWRFRRWLNIWGEEPEGRRGRGGRASWAPPSGRHPGAPQRPCPASCVPAACPASAPHVGPPGPSGPRLPALHPGPGQGPGHQSLLPAQPPGGLHRPQAAPRGAEVTVLGGQRSEHSRGIQGGRGHCPGGAEGGASIPHPVQPPRGLHHLQVALRRAEVTVRGGAKVRVSKGAPGGRSQSILREQRSDWGDQRSVSRGLQVNIQGARGQNILREQRSEWGGQRSGSRPLVRGPALTLEARRAMKMVKNRSSREVATLRSESTTMPTLTKNTRPEASSISFGHLCPSEGKTPAAGAERRADMYVPESLHDLADSEVVQFVKKPKTISRIFAGVFSLIVFATLLTDGYQNLATSPQLHCVLNDNAVACSFAVVAGLLAFLGCLLFLTLDTLVARISSTRLKTTVLLLDFSISGRGSLGPAPSPLAWPRPRTACSPGVKMSLRGVGGPAPPGAPTITRLGRAARPALTPVPSALPVIWVGVWFVGFCFLANQWQRSPPHRYLLGNSSAKAAIAFSFFSIPVWMALAYLALQDLRSDPPVPYKRSLDEGGVALTTLSSGTTTMGPNSLGYPGSMPPPYPTTPKTARLAMMNDN</sequence>
<reference evidence="10" key="2">
    <citation type="submission" date="2025-08" db="UniProtKB">
        <authorList>
            <consortium name="Ensembl"/>
        </authorList>
    </citation>
    <scope>IDENTIFICATION</scope>
</reference>
<reference evidence="10" key="3">
    <citation type="submission" date="2025-09" db="UniProtKB">
        <authorList>
            <consortium name="Ensembl"/>
        </authorList>
    </citation>
    <scope>IDENTIFICATION</scope>
</reference>
<protein>
    <recommendedName>
        <fullName evidence="9">MARVEL domain-containing protein</fullName>
    </recommendedName>
</protein>
<reference evidence="10 11" key="1">
    <citation type="journal article" date="2011" name="Proc. Natl. Acad. Sci. U.S.A.">
        <title>Genetic diversity and population structure of the endangered marsupial Sarcophilus harrisii (Tasmanian devil).</title>
        <authorList>
            <person name="Miller W."/>
            <person name="Hayes V.M."/>
            <person name="Ratan A."/>
            <person name="Petersen D.C."/>
            <person name="Wittekindt N.E."/>
            <person name="Miller J."/>
            <person name="Walenz B."/>
            <person name="Knight J."/>
            <person name="Qi J."/>
            <person name="Zhao F."/>
            <person name="Wang Q."/>
            <person name="Bedoya-Reina O.C."/>
            <person name="Katiyar N."/>
            <person name="Tomsho L.P."/>
            <person name="Kasson L.M."/>
            <person name="Hardie R.A."/>
            <person name="Woodbridge P."/>
            <person name="Tindall E.A."/>
            <person name="Bertelsen M.F."/>
            <person name="Dixon D."/>
            <person name="Pyecroft S."/>
            <person name="Helgen K.M."/>
            <person name="Lesk A.M."/>
            <person name="Pringle T.H."/>
            <person name="Patterson N."/>
            <person name="Zhang Y."/>
            <person name="Kreiss A."/>
            <person name="Woods G.M."/>
            <person name="Jones M.E."/>
            <person name="Schuster S.C."/>
        </authorList>
    </citation>
    <scope>NUCLEOTIDE SEQUENCE [LARGE SCALE GENOMIC DNA]</scope>
</reference>
<name>A0A7N4PKB4_SARHA</name>
<feature type="transmembrane region" description="Helical" evidence="8">
    <location>
        <begin position="329"/>
        <end position="347"/>
    </location>
</feature>
<evidence type="ECO:0000313" key="10">
    <source>
        <dbReference type="Ensembl" id="ENSSHAP00000038762.1"/>
    </source>
</evidence>
<evidence type="ECO:0000256" key="1">
    <source>
        <dbReference type="ARBA" id="ARBA00004141"/>
    </source>
</evidence>
<gene>
    <name evidence="10" type="primary">SYNGR4</name>
</gene>
<dbReference type="Ensembl" id="ENSSHAT00000029610.1">
    <property type="protein sequence ID" value="ENSSHAP00000038762.1"/>
    <property type="gene ID" value="ENSSHAG00000007651.2"/>
</dbReference>
<accession>A0A7N4PKB4</accession>
<evidence type="ECO:0000256" key="2">
    <source>
        <dbReference type="ARBA" id="ARBA00010252"/>
    </source>
</evidence>
<feature type="region of interest" description="Disordered" evidence="7">
    <location>
        <begin position="557"/>
        <end position="577"/>
    </location>
</feature>
<evidence type="ECO:0000256" key="5">
    <source>
        <dbReference type="ARBA" id="ARBA00023136"/>
    </source>
</evidence>
<feature type="compositionally biased region" description="Low complexity" evidence="7">
    <location>
        <begin position="557"/>
        <end position="573"/>
    </location>
</feature>
<proteinExistence type="inferred from homology"/>
<evidence type="ECO:0000256" key="8">
    <source>
        <dbReference type="SAM" id="Phobius"/>
    </source>
</evidence>
<dbReference type="PANTHER" id="PTHR10838">
    <property type="entry name" value="SYNAPTOGYRIN"/>
    <property type="match status" value="1"/>
</dbReference>
<dbReference type="GO" id="GO:0030672">
    <property type="term" value="C:synaptic vesicle membrane"/>
    <property type="evidence" value="ECO:0007669"/>
    <property type="project" value="TreeGrafter"/>
</dbReference>
<evidence type="ECO:0000256" key="4">
    <source>
        <dbReference type="ARBA" id="ARBA00022989"/>
    </source>
</evidence>
<keyword evidence="3 6" id="KW-0812">Transmembrane</keyword>
<comment type="subcellular location">
    <subcellularLocation>
        <location evidence="1">Membrane</location>
        <topology evidence="1">Multi-pass membrane protein</topology>
    </subcellularLocation>
</comment>
<evidence type="ECO:0000313" key="11">
    <source>
        <dbReference type="Proteomes" id="UP000007648"/>
    </source>
</evidence>
<dbReference type="InterPro" id="IPR008253">
    <property type="entry name" value="Marvel"/>
</dbReference>
<dbReference type="GeneTree" id="ENSGT00950000182935"/>
<feature type="region of interest" description="Disordered" evidence="7">
    <location>
        <begin position="20"/>
        <end position="140"/>
    </location>
</feature>
<feature type="compositionally biased region" description="Gly residues" evidence="7">
    <location>
        <begin position="125"/>
        <end position="138"/>
    </location>
</feature>
<dbReference type="GO" id="GO:0031594">
    <property type="term" value="C:neuromuscular junction"/>
    <property type="evidence" value="ECO:0007669"/>
    <property type="project" value="TreeGrafter"/>
</dbReference>
<keyword evidence="5 6" id="KW-0472">Membrane</keyword>
<feature type="transmembrane region" description="Helical" evidence="8">
    <location>
        <begin position="513"/>
        <end position="532"/>
    </location>
</feature>
<dbReference type="Proteomes" id="UP000007648">
    <property type="component" value="Unassembled WGS sequence"/>
</dbReference>
<dbReference type="PANTHER" id="PTHR10838:SF22">
    <property type="entry name" value="SYNAPTOGYRIN-4"/>
    <property type="match status" value="1"/>
</dbReference>
<dbReference type="AlphaFoldDB" id="A0A7N4PKB4"/>
<dbReference type="InParanoid" id="A0A7N4PKB4"/>
<evidence type="ECO:0000259" key="9">
    <source>
        <dbReference type="PROSITE" id="PS51225"/>
    </source>
</evidence>
<feature type="compositionally biased region" description="Low complexity" evidence="7">
    <location>
        <begin position="48"/>
        <end position="62"/>
    </location>
</feature>
<comment type="similarity">
    <text evidence="2">Belongs to the synaptogyrin family.</text>
</comment>
<evidence type="ECO:0000256" key="7">
    <source>
        <dbReference type="SAM" id="MobiDB-lite"/>
    </source>
</evidence>
<evidence type="ECO:0000256" key="3">
    <source>
        <dbReference type="ARBA" id="ARBA00022692"/>
    </source>
</evidence>
<keyword evidence="4 8" id="KW-1133">Transmembrane helix</keyword>
<organism evidence="10 11">
    <name type="scientific">Sarcophilus harrisii</name>
    <name type="common">Tasmanian devil</name>
    <name type="synonym">Sarcophilus laniarius</name>
    <dbReference type="NCBI Taxonomy" id="9305"/>
    <lineage>
        <taxon>Eukaryota</taxon>
        <taxon>Metazoa</taxon>
        <taxon>Chordata</taxon>
        <taxon>Craniata</taxon>
        <taxon>Vertebrata</taxon>
        <taxon>Euteleostomi</taxon>
        <taxon>Mammalia</taxon>
        <taxon>Metatheria</taxon>
        <taxon>Dasyuromorphia</taxon>
        <taxon>Dasyuridae</taxon>
        <taxon>Sarcophilus</taxon>
    </lineage>
</organism>
<keyword evidence="11" id="KW-1185">Reference proteome</keyword>
<feature type="compositionally biased region" description="Low complexity" evidence="7">
    <location>
        <begin position="74"/>
        <end position="92"/>
    </location>
</feature>
<feature type="domain" description="MARVEL" evidence="9">
    <location>
        <begin position="323"/>
        <end position="536"/>
    </location>
</feature>
<evidence type="ECO:0000256" key="6">
    <source>
        <dbReference type="PROSITE-ProRule" id="PRU00581"/>
    </source>
</evidence>
<feature type="region of interest" description="Disordered" evidence="7">
    <location>
        <begin position="173"/>
        <end position="198"/>
    </location>
</feature>
<feature type="transmembrane region" description="Helical" evidence="8">
    <location>
        <begin position="468"/>
        <end position="493"/>
    </location>
</feature>
<feature type="transmembrane region" description="Helical" evidence="8">
    <location>
        <begin position="367"/>
        <end position="389"/>
    </location>
</feature>
<dbReference type="Pfam" id="PF01284">
    <property type="entry name" value="MARVEL"/>
    <property type="match status" value="1"/>
</dbReference>
<dbReference type="InterPro" id="IPR016579">
    <property type="entry name" value="Synaptogyrin"/>
</dbReference>
<dbReference type="PROSITE" id="PS51225">
    <property type="entry name" value="MARVEL"/>
    <property type="match status" value="1"/>
</dbReference>